<evidence type="ECO:0000313" key="1">
    <source>
        <dbReference type="EMBL" id="ACS85885.1"/>
    </source>
</evidence>
<reference evidence="1" key="1">
    <citation type="submission" date="2009-06" db="EMBL/GenBank/DDBJ databases">
        <title>Complete sequence of Dickeya dadantii Ech703.</title>
        <authorList>
            <consortium name="US DOE Joint Genome Institute"/>
            <person name="Lucas S."/>
            <person name="Copeland A."/>
            <person name="Lapidus A."/>
            <person name="Glavina del Rio T."/>
            <person name="Dalin E."/>
            <person name="Tice H."/>
            <person name="Bruce D."/>
            <person name="Goodwin L."/>
            <person name="Pitluck S."/>
            <person name="Chertkov O."/>
            <person name="Brettin T."/>
            <person name="Detter J.C."/>
            <person name="Han C."/>
            <person name="Larimer F."/>
            <person name="Land M."/>
            <person name="Hauser L."/>
            <person name="Kyrpides N."/>
            <person name="Mikhailova N."/>
            <person name="Balakrishnan V."/>
            <person name="Glasner J."/>
            <person name="Perna N.T."/>
        </authorList>
    </citation>
    <scope>NUCLEOTIDE SEQUENCE [LARGE SCALE GENOMIC DNA]</scope>
    <source>
        <strain evidence="1">Ech703</strain>
    </source>
</reference>
<protein>
    <submittedName>
        <fullName evidence="1">Tail assembly chaperone gp38</fullName>
    </submittedName>
</protein>
<gene>
    <name evidence="1" type="ordered locus">Dd703_2098</name>
</gene>
<dbReference type="AlphaFoldDB" id="C6C6Z1"/>
<keyword evidence="2" id="KW-1185">Reference proteome</keyword>
<dbReference type="eggNOG" id="COG2110">
    <property type="taxonomic scope" value="Bacteria"/>
</dbReference>
<proteinExistence type="predicted"/>
<dbReference type="RefSeq" id="WP_015853794.1">
    <property type="nucleotide sequence ID" value="NC_012880.1"/>
</dbReference>
<dbReference type="HOGENOM" id="CLU_094206_3_0_6"/>
<sequence>MMATLNDTEIQLNTQGLSMSAGYITVYHIAPQTREYIGSSREFLMEGVGIPAYSFIDTPPDSEAKQAIVRSEDGVSWVFTPDYRGKTAYNKQTRQSVLVTQPGELSDQLTLLSPTTDYDVWQDDGWVTDAQAQKTAQVEVAKAQLADDIAEAEKQITVLHYAVDLNIATEQETQRLADWKTYLVLLNRVDVSEAPSIDWPTIPA</sequence>
<dbReference type="STRING" id="579405.Dd703_2098"/>
<name>C6C6Z1_MUSP7</name>
<dbReference type="Proteomes" id="UP000002734">
    <property type="component" value="Chromosome"/>
</dbReference>
<organism evidence="1 2">
    <name type="scientific">Musicola paradisiaca (strain Ech703)</name>
    <name type="common">Dickeya paradisiaca</name>
    <name type="synonym">Dickeya dadantii</name>
    <dbReference type="NCBI Taxonomy" id="579405"/>
    <lineage>
        <taxon>Bacteria</taxon>
        <taxon>Pseudomonadati</taxon>
        <taxon>Pseudomonadota</taxon>
        <taxon>Gammaproteobacteria</taxon>
        <taxon>Enterobacterales</taxon>
        <taxon>Pectobacteriaceae</taxon>
        <taxon>Musicola</taxon>
    </lineage>
</organism>
<dbReference type="Pfam" id="PF02413">
    <property type="entry name" value="Caudo_TAP"/>
    <property type="match status" value="1"/>
</dbReference>
<dbReference type="KEGG" id="dda:Dd703_2098"/>
<dbReference type="PANTHER" id="PTHR34413">
    <property type="entry name" value="PROPHAGE TAIL FIBER ASSEMBLY PROTEIN HOMOLOG TFAE-RELATED-RELATED"/>
    <property type="match status" value="1"/>
</dbReference>
<evidence type="ECO:0000313" key="2">
    <source>
        <dbReference type="Proteomes" id="UP000002734"/>
    </source>
</evidence>
<dbReference type="PANTHER" id="PTHR34413:SF2">
    <property type="entry name" value="PROPHAGE TAIL FIBER ASSEMBLY PROTEIN HOMOLOG TFAE-RELATED"/>
    <property type="match status" value="1"/>
</dbReference>
<dbReference type="InterPro" id="IPR051220">
    <property type="entry name" value="TFA_Chaperone"/>
</dbReference>
<dbReference type="EMBL" id="CP001654">
    <property type="protein sequence ID" value="ACS85885.1"/>
    <property type="molecule type" value="Genomic_DNA"/>
</dbReference>
<accession>C6C6Z1</accession>
<dbReference type="InterPro" id="IPR003458">
    <property type="entry name" value="Phage_T4_Gp38_tail_assem"/>
</dbReference>